<dbReference type="InterPro" id="IPR055414">
    <property type="entry name" value="LRR_R13L4/SHOC2-like"/>
</dbReference>
<sequence length="1297" mass="146111">MVSVFIAENPFKFSSNQSIPRFSKSAMDLETVEATKKEIMKWLEEDNAPRLVLVGIAGVGKTYMAKKIRECAFREGLCYAVLWVSMTVKLDPKSLSTIIARQLSLLPTIEKLEEDDIDDEEESPDNLEMKISEKLGEIRDKPLLLILDDEEPERYGSKDLLELEPLCIVDSQHKLKILISRRNIDDGQTAETSQREIKIEPLSKKDSLSLLKERVVTRVSNSSGFGQFSEAIAEKSKGLPAAIILMAEALNQVGEHDLDDALEEAAKDLSPMLHCAYGMLPSGVVTDCFWHCKEFFHNYGSVHYNELITYWIMEGYFDPITDVEKAYEKGHSVLMQLLNRHMLKIQEDNIVVLEGATRSIVDNRRGGFSGTANLGLASLEPGAEWKRLGKITPMDGMIKTLCSGKKWKEVHTLLIHGSRLLREVPEKLFQRLDRLKVHVVFDLKLKMLPSSFYQLKYLNVLVLRGCDLLDNIDHITKLKMLTVLEISGASSLTKIPDGFFAQLTQLQSLNLSGSQLQELPSTLCKLIELRWLILRRCKRLRSLPKIRELSKLEVLDLSDATLFKNVQEKNFTIFKKLKILDLSNTQIVRLPFISDLKDLTRLLLRGCTSLSRLPKLVNLPRLQILDLSDAVQLNEIDALKFLDQSGITSNHSPSCIGNLSELYMMGCHKLKELPCTENLNGLRVLDLSDASSLERFSDKSFNHLSLLRSINLSKTKVKSLPSLSNLHNLCFLLLRGCLYLVQLDVGGLTRLKELDLSDCENLDGLQGLNALQKLEVLDLSGCVSLPEIQVQSFLNMSRLKKLNLSATKVASLHSLNSSCLCQLVLRDCTNLKILPSSKSWSKLEVLDLCGAKGLGEIQSDLFANMIHLQNLNLSHITLQEFSFVSKFTKLRQLSLECCRGLETVLFLTELTGLEVLDLSETDVCSLPSLDKLSHLSMLLLRKCSGLHNLPSLKSLIRLEVLDISESGVKEFPYEISELAHLKHLYMTNLKVKVDWERIKRLPGQFDFSNLDEIVEAGKNPSIIVNGTEVFQNLKKYDASLLKKYLKQIYICICPPIEKANGGGMYLHREDIISNDAHFKIREFPHGHGNVPSIELCGFEKYPTGVEYVLEQAECISVVETGFMKGLSSLGSDTLKLKQCWLERCTEMENIFSDHKDVKLGANLEVLWVSNLTKFKNLCNGKVGSINLNNLQHLHLDCCPMLEEVFPFKSGLENLKIMKIKFCERLKIVFKCDGSVNSELPKLQELHLFELPELTHFGARYPREVKPNVFACPKLKLEVSGDFSNGQNASAQNAGTGS</sequence>
<proteinExistence type="predicted"/>
<dbReference type="PANTHER" id="PTHR47186:SF15">
    <property type="entry name" value="NB-ARC DOMAIN-CONTAINING PROTEIN"/>
    <property type="match status" value="1"/>
</dbReference>
<dbReference type="Gene3D" id="3.40.50.300">
    <property type="entry name" value="P-loop containing nucleotide triphosphate hydrolases"/>
    <property type="match status" value="1"/>
</dbReference>
<dbReference type="InterPro" id="IPR032675">
    <property type="entry name" value="LRR_dom_sf"/>
</dbReference>
<keyword evidence="2" id="KW-0677">Repeat</keyword>
<keyword evidence="6" id="KW-1185">Reference proteome</keyword>
<dbReference type="PRINTS" id="PR00364">
    <property type="entry name" value="DISEASERSIST"/>
</dbReference>
<dbReference type="GO" id="GO:0006952">
    <property type="term" value="P:defense response"/>
    <property type="evidence" value="ECO:0007669"/>
    <property type="project" value="UniProtKB-KW"/>
</dbReference>
<dbReference type="Gene3D" id="3.80.10.10">
    <property type="entry name" value="Ribonuclease Inhibitor"/>
    <property type="match status" value="5"/>
</dbReference>
<keyword evidence="1" id="KW-0433">Leucine-rich repeat</keyword>
<feature type="domain" description="NB-ARC" evidence="3">
    <location>
        <begin position="33"/>
        <end position="217"/>
    </location>
</feature>
<organism evidence="5 6">
    <name type="scientific">Salix dunnii</name>
    <dbReference type="NCBI Taxonomy" id="1413687"/>
    <lineage>
        <taxon>Eukaryota</taxon>
        <taxon>Viridiplantae</taxon>
        <taxon>Streptophyta</taxon>
        <taxon>Embryophyta</taxon>
        <taxon>Tracheophyta</taxon>
        <taxon>Spermatophyta</taxon>
        <taxon>Magnoliopsida</taxon>
        <taxon>eudicotyledons</taxon>
        <taxon>Gunneridae</taxon>
        <taxon>Pentapetalae</taxon>
        <taxon>rosids</taxon>
        <taxon>fabids</taxon>
        <taxon>Malpighiales</taxon>
        <taxon>Salicaceae</taxon>
        <taxon>Saliceae</taxon>
        <taxon>Salix</taxon>
    </lineage>
</organism>
<feature type="domain" description="Disease resistance R13L4/SHOC-2-like LRR" evidence="4">
    <location>
        <begin position="439"/>
        <end position="560"/>
    </location>
</feature>
<dbReference type="SUPFAM" id="SSF52540">
    <property type="entry name" value="P-loop containing nucleoside triphosphate hydrolases"/>
    <property type="match status" value="1"/>
</dbReference>
<dbReference type="InterPro" id="IPR002182">
    <property type="entry name" value="NB-ARC"/>
</dbReference>
<dbReference type="SMART" id="SM00369">
    <property type="entry name" value="LRR_TYP"/>
    <property type="match status" value="4"/>
</dbReference>
<dbReference type="InterPro" id="IPR001611">
    <property type="entry name" value="Leu-rich_rpt"/>
</dbReference>
<evidence type="ECO:0000256" key="1">
    <source>
        <dbReference type="ARBA" id="ARBA00022614"/>
    </source>
</evidence>
<dbReference type="PROSITE" id="PS51450">
    <property type="entry name" value="LRR"/>
    <property type="match status" value="1"/>
</dbReference>
<dbReference type="EMBL" id="JADGMS010000003">
    <property type="protein sequence ID" value="KAF9685600.1"/>
    <property type="molecule type" value="Genomic_DNA"/>
</dbReference>
<reference evidence="5 6" key="1">
    <citation type="submission" date="2020-10" db="EMBL/GenBank/DDBJ databases">
        <title>Plant Genome Project.</title>
        <authorList>
            <person name="Zhang R.-G."/>
        </authorList>
    </citation>
    <scope>NUCLEOTIDE SEQUENCE [LARGE SCALE GENOMIC DNA]</scope>
    <source>
        <strain evidence="5">FAFU-HL-1</strain>
        <tissue evidence="5">Leaf</tissue>
    </source>
</reference>
<dbReference type="Proteomes" id="UP000657918">
    <property type="component" value="Unassembled WGS sequence"/>
</dbReference>
<gene>
    <name evidence="5" type="ORF">SADUNF_Sadunf03G0071500</name>
</gene>
<comment type="caution">
    <text evidence="5">The sequence shown here is derived from an EMBL/GenBank/DDBJ whole genome shotgun (WGS) entry which is preliminary data.</text>
</comment>
<dbReference type="InterPro" id="IPR003591">
    <property type="entry name" value="Leu-rich_rpt_typical-subtyp"/>
</dbReference>
<protein>
    <recommendedName>
        <fullName evidence="7">NB-ARC domain-containing protein</fullName>
    </recommendedName>
</protein>
<dbReference type="OrthoDB" id="839379at2759"/>
<accession>A0A835KDI1</accession>
<evidence type="ECO:0000259" key="4">
    <source>
        <dbReference type="Pfam" id="PF23598"/>
    </source>
</evidence>
<dbReference type="Pfam" id="PF00931">
    <property type="entry name" value="NB-ARC"/>
    <property type="match status" value="1"/>
</dbReference>
<dbReference type="GO" id="GO:0043531">
    <property type="term" value="F:ADP binding"/>
    <property type="evidence" value="ECO:0007669"/>
    <property type="project" value="InterPro"/>
</dbReference>
<evidence type="ECO:0008006" key="7">
    <source>
        <dbReference type="Google" id="ProtNLM"/>
    </source>
</evidence>
<dbReference type="InterPro" id="IPR027417">
    <property type="entry name" value="P-loop_NTPase"/>
</dbReference>
<dbReference type="PANTHER" id="PTHR47186">
    <property type="entry name" value="LEUCINE-RICH REPEAT-CONTAINING PROTEIN 57"/>
    <property type="match status" value="1"/>
</dbReference>
<evidence type="ECO:0000259" key="3">
    <source>
        <dbReference type="Pfam" id="PF00931"/>
    </source>
</evidence>
<evidence type="ECO:0000313" key="6">
    <source>
        <dbReference type="Proteomes" id="UP000657918"/>
    </source>
</evidence>
<dbReference type="SUPFAM" id="SSF52047">
    <property type="entry name" value="RNI-like"/>
    <property type="match status" value="1"/>
</dbReference>
<evidence type="ECO:0000313" key="5">
    <source>
        <dbReference type="EMBL" id="KAF9685600.1"/>
    </source>
</evidence>
<dbReference type="SUPFAM" id="SSF52058">
    <property type="entry name" value="L domain-like"/>
    <property type="match status" value="2"/>
</dbReference>
<dbReference type="Pfam" id="PF23598">
    <property type="entry name" value="LRR_14"/>
    <property type="match status" value="1"/>
</dbReference>
<name>A0A835KDI1_9ROSI</name>
<evidence type="ECO:0000256" key="2">
    <source>
        <dbReference type="ARBA" id="ARBA00022737"/>
    </source>
</evidence>